<evidence type="ECO:0000313" key="2">
    <source>
        <dbReference type="Proteomes" id="UP000003835"/>
    </source>
</evidence>
<reference evidence="1 2" key="1">
    <citation type="submission" date="2008-07" db="EMBL/GenBank/DDBJ databases">
        <authorList>
            <person name="Tandeau de Marsac N."/>
            <person name="Ferriera S."/>
            <person name="Johnson J."/>
            <person name="Kravitz S."/>
            <person name="Beeson K."/>
            <person name="Sutton G."/>
            <person name="Rogers Y.-H."/>
            <person name="Friedman R."/>
            <person name="Frazier M."/>
            <person name="Venter J.C."/>
        </authorList>
    </citation>
    <scope>NUCLEOTIDE SEQUENCE [LARGE SCALE GENOMIC DNA]</scope>
    <source>
        <strain evidence="1 2">PCC 7420</strain>
    </source>
</reference>
<dbReference type="AlphaFoldDB" id="B4VI39"/>
<keyword evidence="2" id="KW-1185">Reference proteome</keyword>
<sequence length="69" mass="7791">MSKMGEMGEMREMGELTQHLVRAGFVLKLLSIATRESLNPPLQTGFCTKVTINRDTRVPKPAPTNWVLY</sequence>
<dbReference type="EMBL" id="DS989841">
    <property type="protein sequence ID" value="EDX78789.1"/>
    <property type="molecule type" value="Genomic_DNA"/>
</dbReference>
<dbReference type="Proteomes" id="UP000003835">
    <property type="component" value="Unassembled WGS sequence"/>
</dbReference>
<gene>
    <name evidence="1" type="ORF">MC7420_7442</name>
</gene>
<dbReference type="HOGENOM" id="CLU_2768690_0_0_3"/>
<evidence type="ECO:0000313" key="1">
    <source>
        <dbReference type="EMBL" id="EDX78789.1"/>
    </source>
</evidence>
<name>B4VI39_9CYAN</name>
<protein>
    <submittedName>
        <fullName evidence="1">Uncharacterized protein</fullName>
    </submittedName>
</protein>
<organism evidence="1 2">
    <name type="scientific">Coleofasciculus chthonoplastes PCC 7420</name>
    <dbReference type="NCBI Taxonomy" id="118168"/>
    <lineage>
        <taxon>Bacteria</taxon>
        <taxon>Bacillati</taxon>
        <taxon>Cyanobacteriota</taxon>
        <taxon>Cyanophyceae</taxon>
        <taxon>Coleofasciculales</taxon>
        <taxon>Coleofasciculaceae</taxon>
        <taxon>Coleofasciculus</taxon>
    </lineage>
</organism>
<accession>B4VI39</accession>
<proteinExistence type="predicted"/>